<dbReference type="Proteomes" id="UP000014760">
    <property type="component" value="Unassembled WGS sequence"/>
</dbReference>
<evidence type="ECO:0000313" key="3">
    <source>
        <dbReference type="EMBL" id="ELU05848.1"/>
    </source>
</evidence>
<reference evidence="4" key="3">
    <citation type="submission" date="2015-06" db="UniProtKB">
        <authorList>
            <consortium name="EnsemblMetazoa"/>
        </authorList>
    </citation>
    <scope>IDENTIFICATION</scope>
</reference>
<dbReference type="AlphaFoldDB" id="R7UIB9"/>
<feature type="non-terminal residue" evidence="3">
    <location>
        <position position="1"/>
    </location>
</feature>
<dbReference type="HOGENOM" id="CLU_2967688_0_0_1"/>
<organism evidence="3">
    <name type="scientific">Capitella teleta</name>
    <name type="common">Polychaete worm</name>
    <dbReference type="NCBI Taxonomy" id="283909"/>
    <lineage>
        <taxon>Eukaryota</taxon>
        <taxon>Metazoa</taxon>
        <taxon>Spiralia</taxon>
        <taxon>Lophotrochozoa</taxon>
        <taxon>Annelida</taxon>
        <taxon>Polychaeta</taxon>
        <taxon>Sedentaria</taxon>
        <taxon>Scolecida</taxon>
        <taxon>Capitellidae</taxon>
        <taxon>Capitella</taxon>
    </lineage>
</organism>
<dbReference type="InterPro" id="IPR001878">
    <property type="entry name" value="Znf_CCHC"/>
</dbReference>
<proteinExistence type="predicted"/>
<protein>
    <recommendedName>
        <fullName evidence="2">CCHC-type domain-containing protein</fullName>
    </recommendedName>
</protein>
<evidence type="ECO:0000313" key="4">
    <source>
        <dbReference type="EnsemblMetazoa" id="CapteP92817"/>
    </source>
</evidence>
<dbReference type="OrthoDB" id="6159472at2759"/>
<accession>R7UIB9</accession>
<dbReference type="SUPFAM" id="SSF57756">
    <property type="entry name" value="Retrovirus zinc finger-like domains"/>
    <property type="match status" value="1"/>
</dbReference>
<evidence type="ECO:0000256" key="1">
    <source>
        <dbReference type="PROSITE-ProRule" id="PRU00047"/>
    </source>
</evidence>
<sequence>VSFSYLRFRVKVYTPTPIRCFKCQHFGHVAAKCSKSVRCSRCGEAHATADCRADAGPKC</sequence>
<dbReference type="GO" id="GO:0008270">
    <property type="term" value="F:zinc ion binding"/>
    <property type="evidence" value="ECO:0007669"/>
    <property type="project" value="UniProtKB-KW"/>
</dbReference>
<keyword evidence="5" id="KW-1185">Reference proteome</keyword>
<reference evidence="5" key="1">
    <citation type="submission" date="2012-12" db="EMBL/GenBank/DDBJ databases">
        <authorList>
            <person name="Hellsten U."/>
            <person name="Grimwood J."/>
            <person name="Chapman J.A."/>
            <person name="Shapiro H."/>
            <person name="Aerts A."/>
            <person name="Otillar R.P."/>
            <person name="Terry A.Y."/>
            <person name="Boore J.L."/>
            <person name="Simakov O."/>
            <person name="Marletaz F."/>
            <person name="Cho S.-J."/>
            <person name="Edsinger-Gonzales E."/>
            <person name="Havlak P."/>
            <person name="Kuo D.-H."/>
            <person name="Larsson T."/>
            <person name="Lv J."/>
            <person name="Arendt D."/>
            <person name="Savage R."/>
            <person name="Osoegawa K."/>
            <person name="de Jong P."/>
            <person name="Lindberg D.R."/>
            <person name="Seaver E.C."/>
            <person name="Weisblat D.A."/>
            <person name="Putnam N.H."/>
            <person name="Grigoriev I.V."/>
            <person name="Rokhsar D.S."/>
        </authorList>
    </citation>
    <scope>NUCLEOTIDE SEQUENCE</scope>
    <source>
        <strain evidence="5">I ESC-2004</strain>
    </source>
</reference>
<name>R7UIB9_CAPTE</name>
<keyword evidence="1" id="KW-0862">Zinc</keyword>
<evidence type="ECO:0000313" key="5">
    <source>
        <dbReference type="Proteomes" id="UP000014760"/>
    </source>
</evidence>
<dbReference type="GO" id="GO:0003676">
    <property type="term" value="F:nucleic acid binding"/>
    <property type="evidence" value="ECO:0007669"/>
    <property type="project" value="InterPro"/>
</dbReference>
<keyword evidence="1" id="KW-0863">Zinc-finger</keyword>
<dbReference type="Gene3D" id="4.10.60.10">
    <property type="entry name" value="Zinc finger, CCHC-type"/>
    <property type="match status" value="1"/>
</dbReference>
<dbReference type="EMBL" id="KB301172">
    <property type="protein sequence ID" value="ELU05848.1"/>
    <property type="molecule type" value="Genomic_DNA"/>
</dbReference>
<evidence type="ECO:0000259" key="2">
    <source>
        <dbReference type="PROSITE" id="PS50158"/>
    </source>
</evidence>
<dbReference type="InterPro" id="IPR036875">
    <property type="entry name" value="Znf_CCHC_sf"/>
</dbReference>
<dbReference type="PROSITE" id="PS50158">
    <property type="entry name" value="ZF_CCHC"/>
    <property type="match status" value="1"/>
</dbReference>
<dbReference type="EMBL" id="AMQN01023196">
    <property type="status" value="NOT_ANNOTATED_CDS"/>
    <property type="molecule type" value="Genomic_DNA"/>
</dbReference>
<feature type="non-terminal residue" evidence="3">
    <location>
        <position position="59"/>
    </location>
</feature>
<dbReference type="EnsemblMetazoa" id="CapteT92817">
    <property type="protein sequence ID" value="CapteP92817"/>
    <property type="gene ID" value="CapteG92817"/>
</dbReference>
<keyword evidence="1" id="KW-0479">Metal-binding</keyword>
<feature type="domain" description="CCHC-type" evidence="2">
    <location>
        <begin position="19"/>
        <end position="35"/>
    </location>
</feature>
<reference evidence="3 5" key="2">
    <citation type="journal article" date="2013" name="Nature">
        <title>Insights into bilaterian evolution from three spiralian genomes.</title>
        <authorList>
            <person name="Simakov O."/>
            <person name="Marletaz F."/>
            <person name="Cho S.J."/>
            <person name="Edsinger-Gonzales E."/>
            <person name="Havlak P."/>
            <person name="Hellsten U."/>
            <person name="Kuo D.H."/>
            <person name="Larsson T."/>
            <person name="Lv J."/>
            <person name="Arendt D."/>
            <person name="Savage R."/>
            <person name="Osoegawa K."/>
            <person name="de Jong P."/>
            <person name="Grimwood J."/>
            <person name="Chapman J.A."/>
            <person name="Shapiro H."/>
            <person name="Aerts A."/>
            <person name="Otillar R.P."/>
            <person name="Terry A.Y."/>
            <person name="Boore J.L."/>
            <person name="Grigoriev I.V."/>
            <person name="Lindberg D.R."/>
            <person name="Seaver E.C."/>
            <person name="Weisblat D.A."/>
            <person name="Putnam N.H."/>
            <person name="Rokhsar D.S."/>
        </authorList>
    </citation>
    <scope>NUCLEOTIDE SEQUENCE</scope>
    <source>
        <strain evidence="3 5">I ESC-2004</strain>
    </source>
</reference>
<gene>
    <name evidence="3" type="ORF">CAPTEDRAFT_92817</name>
</gene>